<dbReference type="OrthoDB" id="4710696at2"/>
<evidence type="ECO:0000313" key="3">
    <source>
        <dbReference type="Proteomes" id="UP000093629"/>
    </source>
</evidence>
<feature type="region of interest" description="Disordered" evidence="1">
    <location>
        <begin position="164"/>
        <end position="192"/>
    </location>
</feature>
<dbReference type="Proteomes" id="UP000093629">
    <property type="component" value="Unassembled WGS sequence"/>
</dbReference>
<protein>
    <recommendedName>
        <fullName evidence="4">PPE family domain-containing protein</fullName>
    </recommendedName>
</protein>
<evidence type="ECO:0000313" key="2">
    <source>
        <dbReference type="EMBL" id="OBK12636.1"/>
    </source>
</evidence>
<feature type="compositionally biased region" description="Gly residues" evidence="1">
    <location>
        <begin position="181"/>
        <end position="191"/>
    </location>
</feature>
<evidence type="ECO:0008006" key="4">
    <source>
        <dbReference type="Google" id="ProtNLM"/>
    </source>
</evidence>
<dbReference type="EMBL" id="LZLQ01000124">
    <property type="protein sequence ID" value="OBK12636.1"/>
    <property type="molecule type" value="Genomic_DNA"/>
</dbReference>
<dbReference type="RefSeq" id="WP_065160340.1">
    <property type="nucleotide sequence ID" value="NZ_LZLQ01000124.1"/>
</dbReference>
<comment type="caution">
    <text evidence="2">The sequence shown here is derived from an EMBL/GenBank/DDBJ whole genome shotgun (WGS) entry which is preliminary data.</text>
</comment>
<gene>
    <name evidence="2" type="ORF">A5636_11575</name>
</gene>
<sequence>MGITLSQIRAWSTEPLTAAASQWSKTADQWEDAFSTMRDQSYAMAWHGAGGDGLRQRTSADLATVNGAAERLRQAAAIARKGASDISAAKRRALYAVEDAQNAGYDVGEDLSVSYTDVGGSAAEQAARQAQAERIARSIWSRAKQLEGADRSIANQVTATAGDVGQGGFARPNGHSVSTIGDGGSPRGGRNGHITPAVVHGQRGGIQLVDVNGGAEPAPPMPQPTPASGQPQIGPFPVPPLVAAAAPKTPPPPTALPVPAPRPPAPAGPSFGQCVGQQVKTNIGKDMVKSGFTGGIAGAISGIIGGAAGGAAITPELAGAGALPGAVGGGVLGFVGGFTKGLLKAPVKSGIRGAIECAN</sequence>
<reference evidence="2 3" key="1">
    <citation type="submission" date="2016-06" db="EMBL/GenBank/DDBJ databases">
        <authorList>
            <person name="Kjaerup R.B."/>
            <person name="Dalgaard T.S."/>
            <person name="Juul-Madsen H.R."/>
        </authorList>
    </citation>
    <scope>NUCLEOTIDE SEQUENCE [LARGE SCALE GENOMIC DNA]</scope>
    <source>
        <strain evidence="2 3">1245139.5</strain>
    </source>
</reference>
<organism evidence="2 3">
    <name type="scientific">Mycobacterium asiaticum</name>
    <dbReference type="NCBI Taxonomy" id="1790"/>
    <lineage>
        <taxon>Bacteria</taxon>
        <taxon>Bacillati</taxon>
        <taxon>Actinomycetota</taxon>
        <taxon>Actinomycetes</taxon>
        <taxon>Mycobacteriales</taxon>
        <taxon>Mycobacteriaceae</taxon>
        <taxon>Mycobacterium</taxon>
    </lineage>
</organism>
<name>A0A1A3MSY3_MYCAS</name>
<keyword evidence="3" id="KW-1185">Reference proteome</keyword>
<accession>A0A1A3MSY3</accession>
<proteinExistence type="predicted"/>
<dbReference type="AlphaFoldDB" id="A0A1A3MSY3"/>
<evidence type="ECO:0000256" key="1">
    <source>
        <dbReference type="SAM" id="MobiDB-lite"/>
    </source>
</evidence>